<protein>
    <submittedName>
        <fullName evidence="7">RNA polymerase sigma factor SigY</fullName>
    </submittedName>
</protein>
<comment type="caution">
    <text evidence="7">The sequence shown here is derived from an EMBL/GenBank/DDBJ whole genome shotgun (WGS) entry which is preliminary data.</text>
</comment>
<dbReference type="GO" id="GO:0016987">
    <property type="term" value="F:sigma factor activity"/>
    <property type="evidence" value="ECO:0007669"/>
    <property type="project" value="UniProtKB-KW"/>
</dbReference>
<dbReference type="GO" id="GO:0003677">
    <property type="term" value="F:DNA binding"/>
    <property type="evidence" value="ECO:0007669"/>
    <property type="project" value="InterPro"/>
</dbReference>
<feature type="domain" description="RNA polymerase sigma-70 region 2" evidence="5">
    <location>
        <begin position="20"/>
        <end position="87"/>
    </location>
</feature>
<dbReference type="Pfam" id="PF08281">
    <property type="entry name" value="Sigma70_r4_2"/>
    <property type="match status" value="1"/>
</dbReference>
<dbReference type="SUPFAM" id="SSF88659">
    <property type="entry name" value="Sigma3 and sigma4 domains of RNA polymerase sigma factors"/>
    <property type="match status" value="1"/>
</dbReference>
<evidence type="ECO:0000259" key="6">
    <source>
        <dbReference type="Pfam" id="PF08281"/>
    </source>
</evidence>
<organism evidence="7 8">
    <name type="scientific">Heyndrickxia oleronia</name>
    <dbReference type="NCBI Taxonomy" id="38875"/>
    <lineage>
        <taxon>Bacteria</taxon>
        <taxon>Bacillati</taxon>
        <taxon>Bacillota</taxon>
        <taxon>Bacilli</taxon>
        <taxon>Bacillales</taxon>
        <taxon>Bacillaceae</taxon>
        <taxon>Heyndrickxia</taxon>
    </lineage>
</organism>
<dbReference type="CDD" id="cd06171">
    <property type="entry name" value="Sigma70_r4"/>
    <property type="match status" value="1"/>
</dbReference>
<keyword evidence="2" id="KW-0805">Transcription regulation</keyword>
<dbReference type="RefSeq" id="WP_078111561.1">
    <property type="nucleotide sequence ID" value="NZ_CP065424.1"/>
</dbReference>
<dbReference type="InterPro" id="IPR039425">
    <property type="entry name" value="RNA_pol_sigma-70-like"/>
</dbReference>
<name>A0A8E2I3K1_9BACI</name>
<evidence type="ECO:0000313" key="8">
    <source>
        <dbReference type="Proteomes" id="UP000189761"/>
    </source>
</evidence>
<dbReference type="NCBIfam" id="NF007216">
    <property type="entry name" value="PRK09638.1"/>
    <property type="match status" value="1"/>
</dbReference>
<dbReference type="PANTHER" id="PTHR43133:SF60">
    <property type="entry name" value="RNA POLYMERASE SIGMA FACTOR SIGV"/>
    <property type="match status" value="1"/>
</dbReference>
<dbReference type="GO" id="GO:0006352">
    <property type="term" value="P:DNA-templated transcription initiation"/>
    <property type="evidence" value="ECO:0007669"/>
    <property type="project" value="InterPro"/>
</dbReference>
<dbReference type="SUPFAM" id="SSF88946">
    <property type="entry name" value="Sigma2 domain of RNA polymerase sigma factors"/>
    <property type="match status" value="1"/>
</dbReference>
<dbReference type="InterPro" id="IPR036388">
    <property type="entry name" value="WH-like_DNA-bd_sf"/>
</dbReference>
<evidence type="ECO:0000259" key="5">
    <source>
        <dbReference type="Pfam" id="PF04542"/>
    </source>
</evidence>
<dbReference type="PANTHER" id="PTHR43133">
    <property type="entry name" value="RNA POLYMERASE ECF-TYPE SIGMA FACTO"/>
    <property type="match status" value="1"/>
</dbReference>
<feature type="domain" description="RNA polymerase sigma factor 70 region 4 type 2" evidence="6">
    <location>
        <begin position="116"/>
        <end position="162"/>
    </location>
</feature>
<dbReference type="NCBIfam" id="TIGR02937">
    <property type="entry name" value="sigma70-ECF"/>
    <property type="match status" value="1"/>
</dbReference>
<comment type="similarity">
    <text evidence="1">Belongs to the sigma-70 factor family. ECF subfamily.</text>
</comment>
<evidence type="ECO:0000313" key="7">
    <source>
        <dbReference type="EMBL" id="OOP61547.1"/>
    </source>
</evidence>
<evidence type="ECO:0000256" key="1">
    <source>
        <dbReference type="ARBA" id="ARBA00010641"/>
    </source>
</evidence>
<dbReference type="Proteomes" id="UP000189761">
    <property type="component" value="Unassembled WGS sequence"/>
</dbReference>
<evidence type="ECO:0000256" key="3">
    <source>
        <dbReference type="ARBA" id="ARBA00023082"/>
    </source>
</evidence>
<dbReference type="Gene3D" id="1.10.10.10">
    <property type="entry name" value="Winged helix-like DNA-binding domain superfamily/Winged helix DNA-binding domain"/>
    <property type="match status" value="1"/>
</dbReference>
<dbReference type="InterPro" id="IPR013324">
    <property type="entry name" value="RNA_pol_sigma_r3/r4-like"/>
</dbReference>
<dbReference type="InterPro" id="IPR007627">
    <property type="entry name" value="RNA_pol_sigma70_r2"/>
</dbReference>
<evidence type="ECO:0000256" key="2">
    <source>
        <dbReference type="ARBA" id="ARBA00023015"/>
    </source>
</evidence>
<keyword evidence="4" id="KW-0804">Transcription</keyword>
<dbReference type="InterPro" id="IPR013325">
    <property type="entry name" value="RNA_pol_sigma_r2"/>
</dbReference>
<dbReference type="InterPro" id="IPR013249">
    <property type="entry name" value="RNA_pol_sigma70_r4_t2"/>
</dbReference>
<proteinExistence type="inferred from homology"/>
<gene>
    <name evidence="7" type="ORF">BWZ43_25735</name>
</gene>
<keyword evidence="3" id="KW-0731">Sigma factor</keyword>
<reference evidence="7 8" key="1">
    <citation type="submission" date="2017-01" db="EMBL/GenBank/DDBJ databases">
        <title>Draft genome sequence of Bacillus oleronius.</title>
        <authorList>
            <person name="Allam M."/>
        </authorList>
    </citation>
    <scope>NUCLEOTIDE SEQUENCE [LARGE SCALE GENOMIC DNA]</scope>
    <source>
        <strain evidence="7 8">DSM 9356</strain>
    </source>
</reference>
<accession>A0A8E2I3K1</accession>
<dbReference type="Pfam" id="PF04542">
    <property type="entry name" value="Sigma70_r2"/>
    <property type="match status" value="1"/>
</dbReference>
<dbReference type="EMBL" id="MTLA01000570">
    <property type="protein sequence ID" value="OOP61547.1"/>
    <property type="molecule type" value="Genomic_DNA"/>
</dbReference>
<dbReference type="Gene3D" id="1.10.1740.10">
    <property type="match status" value="1"/>
</dbReference>
<evidence type="ECO:0000256" key="4">
    <source>
        <dbReference type="ARBA" id="ARBA00023163"/>
    </source>
</evidence>
<dbReference type="InterPro" id="IPR014284">
    <property type="entry name" value="RNA_pol_sigma-70_dom"/>
</dbReference>
<dbReference type="AlphaFoldDB" id="A0A8E2I3K1"/>
<keyword evidence="8" id="KW-1185">Reference proteome</keyword>
<sequence length="176" mass="21113">MNDKLIDRAKSGDEEAFVELFQTHYSFFYKYIIKMTFDPVVAEDIMQETMLKSYLNIQKYDGSSNWTSWIITIATRIYIDYLRKKKRERWLLKKTKENYSDLLRWQLLHSGYEYDDIMDIIHKLDANHRIPLLLKHYYGFRYDEIAEMLGIKEGTVKSRVHKSILIVRKGLQVSGK</sequence>